<evidence type="ECO:0000259" key="2">
    <source>
        <dbReference type="PROSITE" id="PS51762"/>
    </source>
</evidence>
<sequence>MSGKRKVRLLFRAVAHGIAIGALVWRGAIVLAQPPGNWRFLPELSDEFSGATVDTALWLTFLPHYTGRPPGVIDPARVTVANGMVRLETTARDKGRFATPLLRARQEVRYGYFEVVARLAPCRVNQAFWFYAWQPDGTREIDVFEMAPGTPGEAHRVHSNLHVYDGDPALENDGNRRSYPQVWSAPDFDPTQDNRYGFLWSPTELVWWVNGREIRREPNVHFHWPMALTFTGEIHPRWFGVPTTQELPCAMTIDYVRSWQWLDAADGVGTQPVRDAGRGRLRGGVE</sequence>
<dbReference type="SUPFAM" id="SSF49899">
    <property type="entry name" value="Concanavalin A-like lectins/glucanases"/>
    <property type="match status" value="1"/>
</dbReference>
<dbReference type="Proteomes" id="UP000262004">
    <property type="component" value="Chromosome"/>
</dbReference>
<dbReference type="PROSITE" id="PS51762">
    <property type="entry name" value="GH16_2"/>
    <property type="match status" value="1"/>
</dbReference>
<feature type="domain" description="GH16" evidence="2">
    <location>
        <begin position="34"/>
        <end position="264"/>
    </location>
</feature>
<dbReference type="GO" id="GO:0004553">
    <property type="term" value="F:hydrolase activity, hydrolyzing O-glycosyl compounds"/>
    <property type="evidence" value="ECO:0007669"/>
    <property type="project" value="InterPro"/>
</dbReference>
<organism evidence="3 4">
    <name type="scientific">Hydrogenophilus thermoluteolus</name>
    <name type="common">Pseudomonas hydrogenothermophila</name>
    <dbReference type="NCBI Taxonomy" id="297"/>
    <lineage>
        <taxon>Bacteria</taxon>
        <taxon>Pseudomonadati</taxon>
        <taxon>Pseudomonadota</taxon>
        <taxon>Hydrogenophilia</taxon>
        <taxon>Hydrogenophilales</taxon>
        <taxon>Hydrogenophilaceae</taxon>
        <taxon>Hydrogenophilus</taxon>
    </lineage>
</organism>
<evidence type="ECO:0000313" key="4">
    <source>
        <dbReference type="Proteomes" id="UP000262004"/>
    </source>
</evidence>
<dbReference type="InterPro" id="IPR050546">
    <property type="entry name" value="Glycosyl_Hydrlase_16"/>
</dbReference>
<dbReference type="RefSeq" id="WP_119334250.1">
    <property type="nucleotide sequence ID" value="NZ_AP018558.1"/>
</dbReference>
<keyword evidence="4" id="KW-1185">Reference proteome</keyword>
<dbReference type="KEGG" id="htl:HPTL_0135"/>
<name>A0A2Z6DVF5_HYDTE</name>
<proteinExistence type="inferred from homology"/>
<dbReference type="AlphaFoldDB" id="A0A2Z6DVF5"/>
<dbReference type="PANTHER" id="PTHR10963">
    <property type="entry name" value="GLYCOSYL HYDROLASE-RELATED"/>
    <property type="match status" value="1"/>
</dbReference>
<accession>A0A2Z6DVF5</accession>
<dbReference type="GO" id="GO:0005975">
    <property type="term" value="P:carbohydrate metabolic process"/>
    <property type="evidence" value="ECO:0007669"/>
    <property type="project" value="InterPro"/>
</dbReference>
<dbReference type="OrthoDB" id="9809583at2"/>
<gene>
    <name evidence="3" type="ORF">HPTL_0135</name>
</gene>
<comment type="similarity">
    <text evidence="1">Belongs to the glycosyl hydrolase 16 family.</text>
</comment>
<reference evidence="3 4" key="1">
    <citation type="submission" date="2018-04" db="EMBL/GenBank/DDBJ databases">
        <title>Complete genome sequence of Hydrogenophilus thermoluteolus TH-1.</title>
        <authorList>
            <person name="Arai H."/>
        </authorList>
    </citation>
    <scope>NUCLEOTIDE SEQUENCE [LARGE SCALE GENOMIC DNA]</scope>
    <source>
        <strain evidence="3 4">TH-1</strain>
    </source>
</reference>
<evidence type="ECO:0000256" key="1">
    <source>
        <dbReference type="ARBA" id="ARBA00006865"/>
    </source>
</evidence>
<dbReference type="InterPro" id="IPR013320">
    <property type="entry name" value="ConA-like_dom_sf"/>
</dbReference>
<dbReference type="Gene3D" id="2.60.120.200">
    <property type="match status" value="1"/>
</dbReference>
<dbReference type="InterPro" id="IPR000757">
    <property type="entry name" value="Beta-glucanase-like"/>
</dbReference>
<protein>
    <submittedName>
        <fullName evidence="3">Glycoside hydrolase</fullName>
    </submittedName>
</protein>
<dbReference type="PANTHER" id="PTHR10963:SF60">
    <property type="entry name" value="GRAM-NEGATIVE BACTERIA-BINDING PROTEIN 1-RELATED"/>
    <property type="match status" value="1"/>
</dbReference>
<dbReference type="Pfam" id="PF00722">
    <property type="entry name" value="Glyco_hydro_16"/>
    <property type="match status" value="1"/>
</dbReference>
<keyword evidence="3" id="KW-0378">Hydrolase</keyword>
<dbReference type="EMBL" id="AP018558">
    <property type="protein sequence ID" value="BBD76405.1"/>
    <property type="molecule type" value="Genomic_DNA"/>
</dbReference>
<evidence type="ECO:0000313" key="3">
    <source>
        <dbReference type="EMBL" id="BBD76405.1"/>
    </source>
</evidence>